<evidence type="ECO:0000256" key="1">
    <source>
        <dbReference type="SAM" id="MobiDB-lite"/>
    </source>
</evidence>
<feature type="compositionally biased region" description="Low complexity" evidence="1">
    <location>
        <begin position="227"/>
        <end position="236"/>
    </location>
</feature>
<evidence type="ECO:0000259" key="2">
    <source>
        <dbReference type="Pfam" id="PF14244"/>
    </source>
</evidence>
<feature type="domain" description="Retrotransposon Copia-like N-terminal" evidence="2">
    <location>
        <begin position="3"/>
        <end position="48"/>
    </location>
</feature>
<dbReference type="Pfam" id="PF14244">
    <property type="entry name" value="Retrotran_gag_3"/>
    <property type="match status" value="1"/>
</dbReference>
<dbReference type="EMBL" id="GEDG01005998">
    <property type="protein sequence ID" value="JAP32470.1"/>
    <property type="molecule type" value="Transcribed_RNA"/>
</dbReference>
<protein>
    <submittedName>
        <fullName evidence="3">Putative ovule protein</fullName>
    </submittedName>
</protein>
<dbReference type="PANTHER" id="PTHR37610:SF40">
    <property type="entry name" value="OS01G0909600 PROTEIN"/>
    <property type="match status" value="1"/>
</dbReference>
<feature type="region of interest" description="Disordered" evidence="1">
    <location>
        <begin position="223"/>
        <end position="244"/>
    </location>
</feature>
<dbReference type="AlphaFoldDB" id="A0A0V0IKK6"/>
<sequence length="244" mass="28044">MYPSDNPGAKLVPVQFAGIGYRSWRRSVLRSLSVKNKLGFINGDCPRPQSNHPSYRQWERCDDIVTTWILNSLSKEIADSVEFIMSSAELWRELKDRYEQTNGAKLYQIQREINDLSQGSLIITGYYTKLKKLWEELSTLNVTAQCNCTYVCGEKALIHKAEQDRRLIQFLMGLNDVYTVIRRSIIMMNPLPSIAHAFSLLVQDEHQREIKSSNHFNVESSVLHVGSSRPSQPSQPYRTDFSPN</sequence>
<dbReference type="Pfam" id="PF14223">
    <property type="entry name" value="Retrotran_gag_2"/>
    <property type="match status" value="1"/>
</dbReference>
<reference evidence="3" key="1">
    <citation type="submission" date="2015-12" db="EMBL/GenBank/DDBJ databases">
        <title>Gene expression during late stages of embryo sac development: a critical building block for successful pollen-pistil interactions.</title>
        <authorList>
            <person name="Liu Y."/>
            <person name="Joly V."/>
            <person name="Sabar M."/>
            <person name="Matton D.P."/>
        </authorList>
    </citation>
    <scope>NUCLEOTIDE SEQUENCE</scope>
</reference>
<dbReference type="InterPro" id="IPR029472">
    <property type="entry name" value="Copia-like_N"/>
</dbReference>
<accession>A0A0V0IKK6</accession>
<evidence type="ECO:0000313" key="3">
    <source>
        <dbReference type="EMBL" id="JAP32470.1"/>
    </source>
</evidence>
<dbReference type="PANTHER" id="PTHR37610">
    <property type="entry name" value="CCHC-TYPE DOMAIN-CONTAINING PROTEIN"/>
    <property type="match status" value="1"/>
</dbReference>
<name>A0A0V0IKK6_SOLCH</name>
<proteinExistence type="predicted"/>
<organism evidence="3">
    <name type="scientific">Solanum chacoense</name>
    <name type="common">Chaco potato</name>
    <dbReference type="NCBI Taxonomy" id="4108"/>
    <lineage>
        <taxon>Eukaryota</taxon>
        <taxon>Viridiplantae</taxon>
        <taxon>Streptophyta</taxon>
        <taxon>Embryophyta</taxon>
        <taxon>Tracheophyta</taxon>
        <taxon>Spermatophyta</taxon>
        <taxon>Magnoliopsida</taxon>
        <taxon>eudicotyledons</taxon>
        <taxon>Gunneridae</taxon>
        <taxon>Pentapetalae</taxon>
        <taxon>asterids</taxon>
        <taxon>lamiids</taxon>
        <taxon>Solanales</taxon>
        <taxon>Solanaceae</taxon>
        <taxon>Solanoideae</taxon>
        <taxon>Solaneae</taxon>
        <taxon>Solanum</taxon>
    </lineage>
</organism>